<dbReference type="AlphaFoldDB" id="A0A9W7A4L9"/>
<organism evidence="2 3">
    <name type="scientific">Triparma retinervis</name>
    <dbReference type="NCBI Taxonomy" id="2557542"/>
    <lineage>
        <taxon>Eukaryota</taxon>
        <taxon>Sar</taxon>
        <taxon>Stramenopiles</taxon>
        <taxon>Ochrophyta</taxon>
        <taxon>Bolidophyceae</taxon>
        <taxon>Parmales</taxon>
        <taxon>Triparmaceae</taxon>
        <taxon>Triparma</taxon>
    </lineage>
</organism>
<dbReference type="Proteomes" id="UP001165082">
    <property type="component" value="Unassembled WGS sequence"/>
</dbReference>
<dbReference type="EMBL" id="BRXZ01005413">
    <property type="protein sequence ID" value="GMH65669.1"/>
    <property type="molecule type" value="Genomic_DNA"/>
</dbReference>
<accession>A0A9W7A4L9</accession>
<protein>
    <submittedName>
        <fullName evidence="2">Uncharacterized protein</fullName>
    </submittedName>
</protein>
<feature type="region of interest" description="Disordered" evidence="1">
    <location>
        <begin position="1"/>
        <end position="22"/>
    </location>
</feature>
<comment type="caution">
    <text evidence="2">The sequence shown here is derived from an EMBL/GenBank/DDBJ whole genome shotgun (WGS) entry which is preliminary data.</text>
</comment>
<keyword evidence="3" id="KW-1185">Reference proteome</keyword>
<sequence length="42" mass="4693">MGASASRERFLASTDRLTSETVGPDDVEFWDELWKLGSSSEE</sequence>
<name>A0A9W7A4L9_9STRA</name>
<proteinExistence type="predicted"/>
<evidence type="ECO:0000313" key="2">
    <source>
        <dbReference type="EMBL" id="GMH65669.1"/>
    </source>
</evidence>
<gene>
    <name evidence="2" type="ORF">TrRE_jg903</name>
</gene>
<feature type="compositionally biased region" description="Basic and acidic residues" evidence="1">
    <location>
        <begin position="1"/>
        <end position="10"/>
    </location>
</feature>
<feature type="non-terminal residue" evidence="2">
    <location>
        <position position="42"/>
    </location>
</feature>
<evidence type="ECO:0000256" key="1">
    <source>
        <dbReference type="SAM" id="MobiDB-lite"/>
    </source>
</evidence>
<evidence type="ECO:0000313" key="3">
    <source>
        <dbReference type="Proteomes" id="UP001165082"/>
    </source>
</evidence>
<reference evidence="2" key="1">
    <citation type="submission" date="2022-07" db="EMBL/GenBank/DDBJ databases">
        <title>Genome analysis of Parmales, a sister group of diatoms, reveals the evolutionary specialization of diatoms from phago-mixotrophs to photoautotrophs.</title>
        <authorList>
            <person name="Ban H."/>
            <person name="Sato S."/>
            <person name="Yoshikawa S."/>
            <person name="Kazumasa Y."/>
            <person name="Nakamura Y."/>
            <person name="Ichinomiya M."/>
            <person name="Saitoh K."/>
            <person name="Sato N."/>
            <person name="Blanc-Mathieu R."/>
            <person name="Endo H."/>
            <person name="Kuwata A."/>
            <person name="Ogata H."/>
        </authorList>
    </citation>
    <scope>NUCLEOTIDE SEQUENCE</scope>
</reference>